<dbReference type="GO" id="GO:0050660">
    <property type="term" value="F:flavin adenine dinucleotide binding"/>
    <property type="evidence" value="ECO:0007669"/>
    <property type="project" value="InterPro"/>
</dbReference>
<evidence type="ECO:0000313" key="2">
    <source>
        <dbReference type="EMBL" id="KAJ7331248.1"/>
    </source>
</evidence>
<protein>
    <submittedName>
        <fullName evidence="2">Acyl-CoA dehydrogenase member 9</fullName>
    </submittedName>
</protein>
<dbReference type="SUPFAM" id="SSF56645">
    <property type="entry name" value="Acyl-CoA dehydrogenase NM domain-like"/>
    <property type="match status" value="1"/>
</dbReference>
<dbReference type="GO" id="GO:0016627">
    <property type="term" value="F:oxidoreductase activity, acting on the CH-CH group of donors"/>
    <property type="evidence" value="ECO:0007669"/>
    <property type="project" value="InterPro"/>
</dbReference>
<dbReference type="EMBL" id="MU827789">
    <property type="protein sequence ID" value="KAJ7331248.1"/>
    <property type="molecule type" value="Genomic_DNA"/>
</dbReference>
<dbReference type="Gene3D" id="1.10.540.10">
    <property type="entry name" value="Acyl-CoA dehydrogenase/oxidase, N-terminal domain"/>
    <property type="match status" value="1"/>
</dbReference>
<proteinExistence type="predicted"/>
<reference evidence="2" key="1">
    <citation type="submission" date="2023-01" db="EMBL/GenBank/DDBJ databases">
        <title>Genome assembly of the deep-sea coral Lophelia pertusa.</title>
        <authorList>
            <person name="Herrera S."/>
            <person name="Cordes E."/>
        </authorList>
    </citation>
    <scope>NUCLEOTIDE SEQUENCE</scope>
    <source>
        <strain evidence="2">USNM1676648</strain>
        <tissue evidence="2">Polyp</tissue>
    </source>
</reference>
<feature type="domain" description="Acyl-CoA dehydrogenase/oxidase N-terminal" evidence="1">
    <location>
        <begin position="62"/>
        <end position="117"/>
    </location>
</feature>
<accession>A0A9W9YBF7</accession>
<dbReference type="InterPro" id="IPR037069">
    <property type="entry name" value="AcylCoA_DH/ox_N_sf"/>
</dbReference>
<evidence type="ECO:0000259" key="1">
    <source>
        <dbReference type="Pfam" id="PF02771"/>
    </source>
</evidence>
<organism evidence="2 3">
    <name type="scientific">Desmophyllum pertusum</name>
    <dbReference type="NCBI Taxonomy" id="174260"/>
    <lineage>
        <taxon>Eukaryota</taxon>
        <taxon>Metazoa</taxon>
        <taxon>Cnidaria</taxon>
        <taxon>Anthozoa</taxon>
        <taxon>Hexacorallia</taxon>
        <taxon>Scleractinia</taxon>
        <taxon>Caryophylliina</taxon>
        <taxon>Caryophylliidae</taxon>
        <taxon>Desmophyllum</taxon>
    </lineage>
</organism>
<name>A0A9W9YBF7_9CNID</name>
<dbReference type="Proteomes" id="UP001163046">
    <property type="component" value="Unassembled WGS sequence"/>
</dbReference>
<comment type="caution">
    <text evidence="2">The sequence shown here is derived from an EMBL/GenBank/DDBJ whole genome shotgun (WGS) entry which is preliminary data.</text>
</comment>
<dbReference type="OrthoDB" id="2588832at2759"/>
<gene>
    <name evidence="2" type="primary">ACAD9_1</name>
    <name evidence="2" type="ORF">OS493_020032</name>
</gene>
<evidence type="ECO:0000313" key="3">
    <source>
        <dbReference type="Proteomes" id="UP001163046"/>
    </source>
</evidence>
<dbReference type="InterPro" id="IPR009100">
    <property type="entry name" value="AcylCoA_DH/oxidase_NM_dom_sf"/>
</dbReference>
<sequence length="126" mass="14339">MLSLRAGRHVVSACKLVNAPLLRCLLHTSKPTSTFAKDLFLGRFNKEKVFPFPDPLNEEQRETLTMLVEPVQKYFEEKVDSAQIDKDAKIPEDVMRGLRDLGLFGLLILKSMGDLVLLNTNYARVY</sequence>
<dbReference type="InterPro" id="IPR013786">
    <property type="entry name" value="AcylCoA_DH/ox_N"/>
</dbReference>
<dbReference type="Pfam" id="PF02771">
    <property type="entry name" value="Acyl-CoA_dh_N"/>
    <property type="match status" value="1"/>
</dbReference>
<dbReference type="AlphaFoldDB" id="A0A9W9YBF7"/>
<keyword evidence="3" id="KW-1185">Reference proteome</keyword>